<evidence type="ECO:0008006" key="3">
    <source>
        <dbReference type="Google" id="ProtNLM"/>
    </source>
</evidence>
<dbReference type="InterPro" id="IPR011006">
    <property type="entry name" value="CheY-like_superfamily"/>
</dbReference>
<organism evidence="1 2">
    <name type="scientific">Leucothrix arctica</name>
    <dbReference type="NCBI Taxonomy" id="1481894"/>
    <lineage>
        <taxon>Bacteria</taxon>
        <taxon>Pseudomonadati</taxon>
        <taxon>Pseudomonadota</taxon>
        <taxon>Gammaproteobacteria</taxon>
        <taxon>Thiotrichales</taxon>
        <taxon>Thiotrichaceae</taxon>
        <taxon>Leucothrix</taxon>
    </lineage>
</organism>
<reference evidence="1 2" key="1">
    <citation type="submission" date="2018-05" db="EMBL/GenBank/DDBJ databases">
        <title>Leucothrix arctica sp. nov., isolated from Arctic seawater.</title>
        <authorList>
            <person name="Choi A."/>
            <person name="Baek K."/>
        </authorList>
    </citation>
    <scope>NUCLEOTIDE SEQUENCE [LARGE SCALE GENOMIC DNA]</scope>
    <source>
        <strain evidence="1 2">IMCC9719</strain>
    </source>
</reference>
<comment type="caution">
    <text evidence="1">The sequence shown here is derived from an EMBL/GenBank/DDBJ whole genome shotgun (WGS) entry which is preliminary data.</text>
</comment>
<dbReference type="SUPFAM" id="SSF52172">
    <property type="entry name" value="CheY-like"/>
    <property type="match status" value="1"/>
</dbReference>
<name>A0A317C4X6_9GAMM</name>
<accession>A0A317C4X6</accession>
<evidence type="ECO:0000313" key="1">
    <source>
        <dbReference type="EMBL" id="PWQ93736.1"/>
    </source>
</evidence>
<sequence length="152" mass="17374">MHKILIADDTPQKITDVLDVLSIYDNFQFTESYSFDETVDLLINSNFDLIVLDMSLPTFNGEKSGSGRMRALGGKDILDVMDYEEIITPVIVFTQFDVFGRNSQLVTLEDINTTLDNDYSNIYLGSVMYDSRYSNWKQEFIKLIPKELTSGI</sequence>
<proteinExistence type="predicted"/>
<dbReference type="AlphaFoldDB" id="A0A317C4X6"/>
<dbReference type="RefSeq" id="WP_109825845.1">
    <property type="nucleotide sequence ID" value="NZ_QGKL01000042.1"/>
</dbReference>
<keyword evidence="2" id="KW-1185">Reference proteome</keyword>
<protein>
    <recommendedName>
        <fullName evidence="3">Response regulatory domain-containing protein</fullName>
    </recommendedName>
</protein>
<dbReference type="Gene3D" id="3.40.50.2300">
    <property type="match status" value="1"/>
</dbReference>
<dbReference type="EMBL" id="QGKL01000042">
    <property type="protein sequence ID" value="PWQ93736.1"/>
    <property type="molecule type" value="Genomic_DNA"/>
</dbReference>
<gene>
    <name evidence="1" type="ORF">DKT75_19190</name>
</gene>
<dbReference type="OrthoDB" id="5520457at2"/>
<evidence type="ECO:0000313" key="2">
    <source>
        <dbReference type="Proteomes" id="UP000245506"/>
    </source>
</evidence>
<dbReference type="Proteomes" id="UP000245506">
    <property type="component" value="Unassembled WGS sequence"/>
</dbReference>